<dbReference type="SMART" id="SM00044">
    <property type="entry name" value="CYCc"/>
    <property type="match status" value="1"/>
</dbReference>
<keyword evidence="4" id="KW-1133">Transmembrane helix</keyword>
<dbReference type="OrthoDB" id="9806704at2"/>
<feature type="transmembrane region" description="Helical" evidence="4">
    <location>
        <begin position="189"/>
        <end position="207"/>
    </location>
</feature>
<dbReference type="Pfam" id="PF00211">
    <property type="entry name" value="Guanylate_cyc"/>
    <property type="match status" value="1"/>
</dbReference>
<evidence type="ECO:0000313" key="6">
    <source>
        <dbReference type="EMBL" id="TGL61969.1"/>
    </source>
</evidence>
<keyword evidence="4" id="KW-0812">Transmembrane</keyword>
<evidence type="ECO:0000256" key="4">
    <source>
        <dbReference type="SAM" id="Phobius"/>
    </source>
</evidence>
<dbReference type="GO" id="GO:0005886">
    <property type="term" value="C:plasma membrane"/>
    <property type="evidence" value="ECO:0007669"/>
    <property type="project" value="UniProtKB-SubCell"/>
</dbReference>
<dbReference type="GO" id="GO:0035556">
    <property type="term" value="P:intracellular signal transduction"/>
    <property type="evidence" value="ECO:0007669"/>
    <property type="project" value="InterPro"/>
</dbReference>
<reference evidence="6" key="1">
    <citation type="journal article" date="2019" name="PLoS Negl. Trop. Dis.">
        <title>Revisiting the worldwide diversity of Leptospira species in the environment.</title>
        <authorList>
            <person name="Vincent A.T."/>
            <person name="Schiettekatte O."/>
            <person name="Bourhy P."/>
            <person name="Veyrier F.J."/>
            <person name="Picardeau M."/>
        </authorList>
    </citation>
    <scope>NUCLEOTIDE SEQUENCE [LARGE SCALE GENOMIC DNA]</scope>
    <source>
        <strain evidence="6">201702476</strain>
    </source>
</reference>
<dbReference type="EMBL" id="RQGD01000014">
    <property type="protein sequence ID" value="TGL61969.1"/>
    <property type="molecule type" value="Genomic_DNA"/>
</dbReference>
<evidence type="ECO:0000256" key="2">
    <source>
        <dbReference type="ARBA" id="ARBA00022475"/>
    </source>
</evidence>
<proteinExistence type="predicted"/>
<feature type="transmembrane region" description="Helical" evidence="4">
    <location>
        <begin position="152"/>
        <end position="169"/>
    </location>
</feature>
<comment type="caution">
    <text evidence="6">The sequence shown here is derived from an EMBL/GenBank/DDBJ whole genome shotgun (WGS) entry which is preliminary data.</text>
</comment>
<evidence type="ECO:0000259" key="5">
    <source>
        <dbReference type="PROSITE" id="PS50125"/>
    </source>
</evidence>
<dbReference type="AlphaFoldDB" id="A0A4R9K6Q4"/>
<name>A0A4R9K6Q4_9LEPT</name>
<sequence length="435" mass="48741">MSRMAEDIESSFDSAFSREILRSEVRRASVLVFIFIVGAMTFLLQPILFPAIFKIIYSEGFPIWLPPAYFLLIATYAFLLRMYFKRTIRLGLGINPLVRYGSAFVEATIPTLAIFELGANAHNSIEALDAPPSFVYFLFIIISTLRLEERMSIFSGIVSSIQYVCLFLYFKTFSFNALPATLVENDALFYAKAFILLGSGFVAGFVTRQIKRAVSSSFRHEVDKNQIRALFGQHVSPEVVNQLLEQKDEWEGETRHVCMLFFDIRNFTQFSESQSPTNLIQFLNTVFTSSIECVNSNGGIINKFLGDGFMAVFGAPVSDGRDVHNAIKAAEKIKITLDGLISAGKLPKIGFGMGLHAGNAVTGNVGSNERKEYTIIGDVVNLAARIEQLNKQFETEILVSEEVVNQNTEQKERYHLLGDVMIKGKSQPVKIFKFI</sequence>
<dbReference type="Proteomes" id="UP000297693">
    <property type="component" value="Unassembled WGS sequence"/>
</dbReference>
<dbReference type="PROSITE" id="PS50125">
    <property type="entry name" value="GUANYLATE_CYCLASE_2"/>
    <property type="match status" value="1"/>
</dbReference>
<feature type="domain" description="Guanylate cyclase" evidence="5">
    <location>
        <begin position="258"/>
        <end position="387"/>
    </location>
</feature>
<keyword evidence="2" id="KW-1003">Cell membrane</keyword>
<dbReference type="InterPro" id="IPR050697">
    <property type="entry name" value="Adenylyl/Guanylyl_Cyclase_3/4"/>
</dbReference>
<dbReference type="CDD" id="cd07302">
    <property type="entry name" value="CHD"/>
    <property type="match status" value="1"/>
</dbReference>
<evidence type="ECO:0000256" key="1">
    <source>
        <dbReference type="ARBA" id="ARBA00004651"/>
    </source>
</evidence>
<gene>
    <name evidence="6" type="ORF">EHQ58_05025</name>
</gene>
<dbReference type="GO" id="GO:0006171">
    <property type="term" value="P:cAMP biosynthetic process"/>
    <property type="evidence" value="ECO:0007669"/>
    <property type="project" value="TreeGrafter"/>
</dbReference>
<dbReference type="Gene3D" id="3.30.70.1230">
    <property type="entry name" value="Nucleotide cyclase"/>
    <property type="match status" value="1"/>
</dbReference>
<dbReference type="PANTHER" id="PTHR43081">
    <property type="entry name" value="ADENYLATE CYCLASE, TERMINAL-DIFFERENTIATION SPECIFIC-RELATED"/>
    <property type="match status" value="1"/>
</dbReference>
<dbReference type="InterPro" id="IPR001054">
    <property type="entry name" value="A/G_cyclase"/>
</dbReference>
<comment type="subcellular location">
    <subcellularLocation>
        <location evidence="1">Cell membrane</location>
        <topology evidence="1">Multi-pass membrane protein</topology>
    </subcellularLocation>
</comment>
<dbReference type="InterPro" id="IPR029787">
    <property type="entry name" value="Nucleotide_cyclase"/>
</dbReference>
<dbReference type="SUPFAM" id="SSF55073">
    <property type="entry name" value="Nucleotide cyclase"/>
    <property type="match status" value="1"/>
</dbReference>
<keyword evidence="7" id="KW-1185">Reference proteome</keyword>
<protein>
    <submittedName>
        <fullName evidence="6">Adenylate/guanylate cyclase domain-containing protein</fullName>
    </submittedName>
</protein>
<keyword evidence="3 4" id="KW-0472">Membrane</keyword>
<dbReference type="PANTHER" id="PTHR43081:SF17">
    <property type="entry name" value="BLL5647 PROTEIN"/>
    <property type="match status" value="1"/>
</dbReference>
<organism evidence="6 7">
    <name type="scientific">Leptospira ognonensis</name>
    <dbReference type="NCBI Taxonomy" id="2484945"/>
    <lineage>
        <taxon>Bacteria</taxon>
        <taxon>Pseudomonadati</taxon>
        <taxon>Spirochaetota</taxon>
        <taxon>Spirochaetia</taxon>
        <taxon>Leptospirales</taxon>
        <taxon>Leptospiraceae</taxon>
        <taxon>Leptospira</taxon>
    </lineage>
</organism>
<dbReference type="GO" id="GO:0004016">
    <property type="term" value="F:adenylate cyclase activity"/>
    <property type="evidence" value="ECO:0007669"/>
    <property type="project" value="UniProtKB-ARBA"/>
</dbReference>
<accession>A0A4R9K6Q4</accession>
<evidence type="ECO:0000313" key="7">
    <source>
        <dbReference type="Proteomes" id="UP000297693"/>
    </source>
</evidence>
<feature type="transmembrane region" description="Helical" evidence="4">
    <location>
        <begin position="30"/>
        <end position="57"/>
    </location>
</feature>
<feature type="transmembrane region" description="Helical" evidence="4">
    <location>
        <begin position="63"/>
        <end position="84"/>
    </location>
</feature>
<evidence type="ECO:0000256" key="3">
    <source>
        <dbReference type="ARBA" id="ARBA00023136"/>
    </source>
</evidence>